<feature type="transmembrane region" description="Helical" evidence="5">
    <location>
        <begin position="57"/>
        <end position="77"/>
    </location>
</feature>
<dbReference type="Proteomes" id="UP001596116">
    <property type="component" value="Unassembled WGS sequence"/>
</dbReference>
<feature type="transmembrane region" description="Helical" evidence="5">
    <location>
        <begin position="132"/>
        <end position="152"/>
    </location>
</feature>
<keyword evidence="4 5" id="KW-0472">Membrane</keyword>
<sequence length="319" mass="36190">MFSGFAERFGASFAIFRPSQIMEKDVEDQASLIAAADPMTAAIGIFLHILPNDFARYLLGAGGVFLMVNVLFASRLAGRKIRPSSPKPGQMRREFAISMRTTLIFTLSGVASVMAARAGWLDTYYVIAERGWGYFAFTLVMLIVAHDAWFYWTHRLIHHPRLFRRVHRTHHKSHNPSPWTAYSFDMAEAAINAAYLPLILFLMPTSVQAIILFLVHMILRNAIGHCGYELFPSRRDGRPLFDWMTSVTHHDLHHAQAGWNYGLYFTWWDRLMGTEHPLYHEKFAAAVRKPLDGSAVAALSRQAAKSAHKKRGPSRDPAY</sequence>
<feature type="transmembrane region" description="Helical" evidence="5">
    <location>
        <begin position="194"/>
        <end position="219"/>
    </location>
</feature>
<reference evidence="7 8" key="1">
    <citation type="submission" date="2024-09" db="EMBL/GenBank/DDBJ databases">
        <authorList>
            <person name="Zhang Z.-H."/>
        </authorList>
    </citation>
    <scope>NUCLEOTIDE SEQUENCE [LARGE SCALE GENOMIC DNA]</scope>
    <source>
        <strain evidence="7 8">HHTR114</strain>
    </source>
</reference>
<evidence type="ECO:0000256" key="5">
    <source>
        <dbReference type="SAM" id="Phobius"/>
    </source>
</evidence>
<keyword evidence="2 5" id="KW-0812">Transmembrane</keyword>
<keyword evidence="3 5" id="KW-1133">Transmembrane helix</keyword>
<comment type="subcellular location">
    <subcellularLocation>
        <location evidence="1">Membrane</location>
    </subcellularLocation>
</comment>
<accession>A0ABW1KUI9</accession>
<evidence type="ECO:0000313" key="7">
    <source>
        <dbReference type="EMBL" id="MFC6034128.1"/>
    </source>
</evidence>
<evidence type="ECO:0000256" key="1">
    <source>
        <dbReference type="ARBA" id="ARBA00004370"/>
    </source>
</evidence>
<feature type="transmembrane region" description="Helical" evidence="5">
    <location>
        <begin position="97"/>
        <end position="120"/>
    </location>
</feature>
<feature type="domain" description="Fatty acid hydroxylase" evidence="6">
    <location>
        <begin position="140"/>
        <end position="274"/>
    </location>
</feature>
<dbReference type="InterPro" id="IPR006694">
    <property type="entry name" value="Fatty_acid_hydroxylase"/>
</dbReference>
<evidence type="ECO:0000256" key="2">
    <source>
        <dbReference type="ARBA" id="ARBA00022692"/>
    </source>
</evidence>
<dbReference type="EMBL" id="JBHPON010000001">
    <property type="protein sequence ID" value="MFC6034128.1"/>
    <property type="molecule type" value="Genomic_DNA"/>
</dbReference>
<protein>
    <submittedName>
        <fullName evidence="7">Sterol desaturase family protein</fullName>
        <ecNumber evidence="7">1.-.-.-</ecNumber>
    </submittedName>
</protein>
<evidence type="ECO:0000256" key="4">
    <source>
        <dbReference type="ARBA" id="ARBA00023136"/>
    </source>
</evidence>
<dbReference type="Pfam" id="PF04116">
    <property type="entry name" value="FA_hydroxylase"/>
    <property type="match status" value="1"/>
</dbReference>
<gene>
    <name evidence="7" type="ORF">ACFMB1_01155</name>
</gene>
<evidence type="ECO:0000256" key="3">
    <source>
        <dbReference type="ARBA" id="ARBA00022989"/>
    </source>
</evidence>
<dbReference type="PANTHER" id="PTHR11863">
    <property type="entry name" value="STEROL DESATURASE"/>
    <property type="match status" value="1"/>
</dbReference>
<comment type="caution">
    <text evidence="7">The sequence shown here is derived from an EMBL/GenBank/DDBJ whole genome shotgun (WGS) entry which is preliminary data.</text>
</comment>
<dbReference type="InterPro" id="IPR050307">
    <property type="entry name" value="Sterol_Desaturase_Related"/>
</dbReference>
<organism evidence="7 8">
    <name type="scientific">Hyphococcus aureus</name>
    <dbReference type="NCBI Taxonomy" id="2666033"/>
    <lineage>
        <taxon>Bacteria</taxon>
        <taxon>Pseudomonadati</taxon>
        <taxon>Pseudomonadota</taxon>
        <taxon>Alphaproteobacteria</taxon>
        <taxon>Parvularculales</taxon>
        <taxon>Parvularculaceae</taxon>
        <taxon>Hyphococcus</taxon>
    </lineage>
</organism>
<keyword evidence="8" id="KW-1185">Reference proteome</keyword>
<dbReference type="RefSeq" id="WP_379880560.1">
    <property type="nucleotide sequence ID" value="NZ_JBHPON010000001.1"/>
</dbReference>
<keyword evidence="7" id="KW-0560">Oxidoreductase</keyword>
<evidence type="ECO:0000259" key="6">
    <source>
        <dbReference type="Pfam" id="PF04116"/>
    </source>
</evidence>
<dbReference type="EC" id="1.-.-.-" evidence="7"/>
<proteinExistence type="predicted"/>
<evidence type="ECO:0000313" key="8">
    <source>
        <dbReference type="Proteomes" id="UP001596116"/>
    </source>
</evidence>
<name>A0ABW1KUI9_9PROT</name>
<dbReference type="GO" id="GO:0016491">
    <property type="term" value="F:oxidoreductase activity"/>
    <property type="evidence" value="ECO:0007669"/>
    <property type="project" value="UniProtKB-KW"/>
</dbReference>